<dbReference type="InterPro" id="IPR025476">
    <property type="entry name" value="Helitron_helicase-like"/>
</dbReference>
<reference evidence="3" key="1">
    <citation type="submission" date="2021-06" db="EMBL/GenBank/DDBJ databases">
        <authorList>
            <person name="Kallberg Y."/>
            <person name="Tangrot J."/>
            <person name="Rosling A."/>
        </authorList>
    </citation>
    <scope>NUCLEOTIDE SEQUENCE</scope>
    <source>
        <strain evidence="3">FL966</strain>
    </source>
</reference>
<feature type="domain" description="DUF6570" evidence="2">
    <location>
        <begin position="180"/>
        <end position="231"/>
    </location>
</feature>
<accession>A0A9N9JUE6</accession>
<evidence type="ECO:0000313" key="3">
    <source>
        <dbReference type="EMBL" id="CAG8794063.1"/>
    </source>
</evidence>
<evidence type="ECO:0000313" key="4">
    <source>
        <dbReference type="Proteomes" id="UP000789759"/>
    </source>
</evidence>
<name>A0A9N9JUE6_9GLOM</name>
<gene>
    <name evidence="3" type="ORF">CPELLU_LOCUS17210</name>
</gene>
<dbReference type="InterPro" id="IPR046700">
    <property type="entry name" value="DUF6570"/>
</dbReference>
<feature type="domain" description="DUF6570" evidence="2">
    <location>
        <begin position="232"/>
        <end position="279"/>
    </location>
</feature>
<dbReference type="Proteomes" id="UP000789759">
    <property type="component" value="Unassembled WGS sequence"/>
</dbReference>
<dbReference type="Pfam" id="PF14214">
    <property type="entry name" value="Helitron_like_N"/>
    <property type="match status" value="1"/>
</dbReference>
<feature type="non-terminal residue" evidence="3">
    <location>
        <position position="955"/>
    </location>
</feature>
<organism evidence="3 4">
    <name type="scientific">Cetraspora pellucida</name>
    <dbReference type="NCBI Taxonomy" id="1433469"/>
    <lineage>
        <taxon>Eukaryota</taxon>
        <taxon>Fungi</taxon>
        <taxon>Fungi incertae sedis</taxon>
        <taxon>Mucoromycota</taxon>
        <taxon>Glomeromycotina</taxon>
        <taxon>Glomeromycetes</taxon>
        <taxon>Diversisporales</taxon>
        <taxon>Gigasporaceae</taxon>
        <taxon>Cetraspora</taxon>
    </lineage>
</organism>
<dbReference type="OrthoDB" id="2282872at2759"/>
<sequence>MVQVNYHKHRQEQQYKRREISRIKRQQACIEKDTKAKEANIPLRILELKNEFNLLKKQYANWPQPIDKIIANNVLAEFRDNTSCNKLRELCCAICSGLFSQEYLTIKNTRKIHLPLLEINKAFERSFFEIDFTYRHPHIDGSDCKILLDRNGFINQNSNNNENPFDLQVCYSCKRSLDMNKTPLFSLANTWIGPTPPCLQGLTILEQLLISTGYLCINLIQLTNQKHTHYKVKVVFIGEGQPSEEQLKKVLHVRKHKVVIALNWLMEHNVLYKNVKLNEIILNSLLENEIPIALKATTVVVNINPEEIQHHTGYMVDLVDNDDNYVEDKLNNEEEVFNYNELYNPKIVQESSNNGKDSSEVILIPHSNKPINKYTDSTLLPVGILVLFPYGIGGHKDKFRKQHILFKQYIKHLLQLYDCKFRYHHSFIFATFDILQRKDIASKTYLMAKHANFKRSAELISELVPHNIKIAIKQEQNNQPVTNKFVLELLRNVNIVGEKIMGSHQSCNCLCNEIHAVTIQDGTPLLFLTINPTDLHNPIVMMYVGKEIDINALFLENFSTATKRVRLAHLDPIAVVKYYNILTRHIIKFILSYRRSNGGVLDEIKNYYVVTEYQDRGTPHCHILVWLHGASNPIEIQDCLQYDKDFRIQLMNYVNEIVKEDISYLFPNGNYITDKMLNAEYKTQNTMLEKKIHTSFLPIPNPQTPTFNENFRLDILAITKLTLVHKCTRSCKKYHHGKMTNCHFDFPYELVKAPGKIYPELGIIVLQCLNAYINNHNLYITTSCYKNNNIKFIATVKLVLAYIHYITDYITKTDINTHNSFLMYAIILNKFIMQTSDELSREYVIKSWQLITICLNKIIEQAEMTGPQILACLLNINDHYTPNKFVLIYLDSFETYLTLQYPIEYSSKLTNLEDQNSNTANKKEAYQENEIISDEMFTIANSGNRITADNLQIDY</sequence>
<evidence type="ECO:0000259" key="2">
    <source>
        <dbReference type="Pfam" id="PF20209"/>
    </source>
</evidence>
<dbReference type="AlphaFoldDB" id="A0A9N9JUE6"/>
<dbReference type="EMBL" id="CAJVQA010028218">
    <property type="protein sequence ID" value="CAG8794063.1"/>
    <property type="molecule type" value="Genomic_DNA"/>
</dbReference>
<proteinExistence type="predicted"/>
<evidence type="ECO:0000259" key="1">
    <source>
        <dbReference type="Pfam" id="PF14214"/>
    </source>
</evidence>
<protein>
    <submittedName>
        <fullName evidence="3">2043_t:CDS:1</fullName>
    </submittedName>
</protein>
<dbReference type="Pfam" id="PF20209">
    <property type="entry name" value="DUF6570"/>
    <property type="match status" value="2"/>
</dbReference>
<keyword evidence="4" id="KW-1185">Reference proteome</keyword>
<feature type="domain" description="Helitron helicase-like" evidence="1">
    <location>
        <begin position="409"/>
        <end position="625"/>
    </location>
</feature>
<comment type="caution">
    <text evidence="3">The sequence shown here is derived from an EMBL/GenBank/DDBJ whole genome shotgun (WGS) entry which is preliminary data.</text>
</comment>